<name>A0A6A4RRY8_SCOMX</name>
<proteinExistence type="predicted"/>
<dbReference type="Gene3D" id="2.60.40.4100">
    <property type="entry name" value="Zona pellucida, ZP-C domain"/>
    <property type="match status" value="1"/>
</dbReference>
<reference evidence="2 3" key="1">
    <citation type="submission" date="2019-06" db="EMBL/GenBank/DDBJ databases">
        <title>Draft genomes of female and male turbot (Scophthalmus maximus).</title>
        <authorList>
            <person name="Xu H."/>
            <person name="Xu X.-W."/>
            <person name="Shao C."/>
            <person name="Chen S."/>
        </authorList>
    </citation>
    <scope>NUCLEOTIDE SEQUENCE [LARGE SCALE GENOMIC DNA]</scope>
    <source>
        <strain evidence="2">Ysfricsl-2016a</strain>
        <tissue evidence="2">Blood</tissue>
    </source>
</reference>
<evidence type="ECO:0000313" key="3">
    <source>
        <dbReference type="Proteomes" id="UP000438429"/>
    </source>
</evidence>
<dbReference type="AlphaFoldDB" id="A0A6A4RRY8"/>
<dbReference type="InterPro" id="IPR001507">
    <property type="entry name" value="ZP_dom"/>
</dbReference>
<evidence type="ECO:0000313" key="2">
    <source>
        <dbReference type="EMBL" id="KAF0025416.1"/>
    </source>
</evidence>
<dbReference type="Proteomes" id="UP000438429">
    <property type="component" value="Unassembled WGS sequence"/>
</dbReference>
<accession>A0A6A4RRY8</accession>
<evidence type="ECO:0000259" key="1">
    <source>
        <dbReference type="PROSITE" id="PS51034"/>
    </source>
</evidence>
<sequence>MFTFTNYSSIYLHCKVHLCLLRHNNCTSHCYPGYHTRVARDISHHDSAAISLGPLVQKPDERKQSSASGLWTSVVTLMFGFHHLHQEILPSHFLLLIHQSILNTRPCLKKGESAASGRRNLEWEEENGIQEHRDECQSIWFSVCQTDTVTLLVKLNRRGHSPYCGGGMA</sequence>
<gene>
    <name evidence="2" type="ORF">F2P81_022297</name>
</gene>
<organism evidence="2 3">
    <name type="scientific">Scophthalmus maximus</name>
    <name type="common">Turbot</name>
    <name type="synonym">Psetta maxima</name>
    <dbReference type="NCBI Taxonomy" id="52904"/>
    <lineage>
        <taxon>Eukaryota</taxon>
        <taxon>Metazoa</taxon>
        <taxon>Chordata</taxon>
        <taxon>Craniata</taxon>
        <taxon>Vertebrata</taxon>
        <taxon>Euteleostomi</taxon>
        <taxon>Actinopterygii</taxon>
        <taxon>Neopterygii</taxon>
        <taxon>Teleostei</taxon>
        <taxon>Neoteleostei</taxon>
        <taxon>Acanthomorphata</taxon>
        <taxon>Carangaria</taxon>
        <taxon>Pleuronectiformes</taxon>
        <taxon>Pleuronectoidei</taxon>
        <taxon>Scophthalmidae</taxon>
        <taxon>Scophthalmus</taxon>
    </lineage>
</organism>
<protein>
    <recommendedName>
        <fullName evidence="1">ZP domain-containing protein</fullName>
    </recommendedName>
</protein>
<comment type="caution">
    <text evidence="2">The sequence shown here is derived from an EMBL/GenBank/DDBJ whole genome shotgun (WGS) entry which is preliminary data.</text>
</comment>
<feature type="domain" description="ZP" evidence="1">
    <location>
        <begin position="1"/>
        <end position="33"/>
    </location>
</feature>
<dbReference type="PROSITE" id="PS51034">
    <property type="entry name" value="ZP_2"/>
    <property type="match status" value="1"/>
</dbReference>
<dbReference type="EMBL" id="VEVO01000020">
    <property type="protein sequence ID" value="KAF0025416.1"/>
    <property type="molecule type" value="Genomic_DNA"/>
</dbReference>
<dbReference type="InterPro" id="IPR042235">
    <property type="entry name" value="ZP-C_dom"/>
</dbReference>